<proteinExistence type="predicted"/>
<dbReference type="Gene3D" id="3.30.450.40">
    <property type="match status" value="1"/>
</dbReference>
<dbReference type="AlphaFoldDB" id="A0AAU3H365"/>
<dbReference type="Pfam" id="PF07228">
    <property type="entry name" value="SpoIIE"/>
    <property type="match status" value="1"/>
</dbReference>
<feature type="domain" description="PPM-type phosphatase" evidence="4">
    <location>
        <begin position="451"/>
        <end position="670"/>
    </location>
</feature>
<evidence type="ECO:0000256" key="1">
    <source>
        <dbReference type="ARBA" id="ARBA00022801"/>
    </source>
</evidence>
<feature type="compositionally biased region" description="Low complexity" evidence="2">
    <location>
        <begin position="803"/>
        <end position="818"/>
    </location>
</feature>
<feature type="compositionally biased region" description="Gly residues" evidence="2">
    <location>
        <begin position="819"/>
        <end position="830"/>
    </location>
</feature>
<keyword evidence="1" id="KW-0378">Hydrolase</keyword>
<feature type="compositionally biased region" description="Gly residues" evidence="2">
    <location>
        <begin position="82"/>
        <end position="91"/>
    </location>
</feature>
<dbReference type="SUPFAM" id="SSF55785">
    <property type="entry name" value="PYP-like sensor domain (PAS domain)"/>
    <property type="match status" value="2"/>
</dbReference>
<reference evidence="5" key="1">
    <citation type="submission" date="2022-10" db="EMBL/GenBank/DDBJ databases">
        <title>The complete genomes of actinobacterial strains from the NBC collection.</title>
        <authorList>
            <person name="Joergensen T.S."/>
            <person name="Alvarez Arevalo M."/>
            <person name="Sterndorff E.B."/>
            <person name="Faurdal D."/>
            <person name="Vuksanovic O."/>
            <person name="Mourched A.-S."/>
            <person name="Charusanti P."/>
            <person name="Shaw S."/>
            <person name="Blin K."/>
            <person name="Weber T."/>
        </authorList>
    </citation>
    <scope>NUCLEOTIDE SEQUENCE</scope>
    <source>
        <strain evidence="5">NBC_01401</strain>
    </source>
</reference>
<dbReference type="PANTHER" id="PTHR43156">
    <property type="entry name" value="STAGE II SPORULATION PROTEIN E-RELATED"/>
    <property type="match status" value="1"/>
</dbReference>
<dbReference type="Pfam" id="PF13581">
    <property type="entry name" value="HATPase_c_2"/>
    <property type="match status" value="1"/>
</dbReference>
<feature type="region of interest" description="Disordered" evidence="2">
    <location>
        <begin position="797"/>
        <end position="830"/>
    </location>
</feature>
<dbReference type="InterPro" id="IPR003018">
    <property type="entry name" value="GAF"/>
</dbReference>
<dbReference type="SUPFAM" id="SSF55781">
    <property type="entry name" value="GAF domain-like"/>
    <property type="match status" value="1"/>
</dbReference>
<dbReference type="InterPro" id="IPR013656">
    <property type="entry name" value="PAS_4"/>
</dbReference>
<dbReference type="GO" id="GO:0016791">
    <property type="term" value="F:phosphatase activity"/>
    <property type="evidence" value="ECO:0007669"/>
    <property type="project" value="TreeGrafter"/>
</dbReference>
<dbReference type="Gene3D" id="3.30.450.20">
    <property type="entry name" value="PAS domain"/>
    <property type="match status" value="1"/>
</dbReference>
<dbReference type="Gene3D" id="3.30.565.10">
    <property type="entry name" value="Histidine kinase-like ATPase, C-terminal domain"/>
    <property type="match status" value="1"/>
</dbReference>
<organism evidence="5">
    <name type="scientific">Streptomyces sp. NBC_01401</name>
    <dbReference type="NCBI Taxonomy" id="2903854"/>
    <lineage>
        <taxon>Bacteria</taxon>
        <taxon>Bacillati</taxon>
        <taxon>Actinomycetota</taxon>
        <taxon>Actinomycetes</taxon>
        <taxon>Kitasatosporales</taxon>
        <taxon>Streptomycetaceae</taxon>
        <taxon>Streptomyces</taxon>
    </lineage>
</organism>
<dbReference type="PANTHER" id="PTHR43156:SF2">
    <property type="entry name" value="STAGE II SPORULATION PROTEIN E"/>
    <property type="match status" value="1"/>
</dbReference>
<dbReference type="InterPro" id="IPR029016">
    <property type="entry name" value="GAF-like_dom_sf"/>
</dbReference>
<feature type="region of interest" description="Disordered" evidence="2">
    <location>
        <begin position="47"/>
        <end position="92"/>
    </location>
</feature>
<dbReference type="FunFam" id="3.30.565.10:FF:000028">
    <property type="entry name" value="PAS sensor protein"/>
    <property type="match status" value="1"/>
</dbReference>
<name>A0AAU3H365_9ACTN</name>
<dbReference type="CDD" id="cd16936">
    <property type="entry name" value="HATPase_RsbW-like"/>
    <property type="match status" value="1"/>
</dbReference>
<evidence type="ECO:0000256" key="2">
    <source>
        <dbReference type="SAM" id="MobiDB-lite"/>
    </source>
</evidence>
<dbReference type="InterPro" id="IPR003594">
    <property type="entry name" value="HATPase_dom"/>
</dbReference>
<protein>
    <submittedName>
        <fullName evidence="5">SpoIIE family protein phosphatase</fullName>
    </submittedName>
</protein>
<accession>A0AAU3H365</accession>
<dbReference type="SMART" id="SM00065">
    <property type="entry name" value="GAF"/>
    <property type="match status" value="1"/>
</dbReference>
<gene>
    <name evidence="5" type="ORF">OG626_23495</name>
</gene>
<evidence type="ECO:0000259" key="3">
    <source>
        <dbReference type="SMART" id="SM00065"/>
    </source>
</evidence>
<dbReference type="InterPro" id="IPR036890">
    <property type="entry name" value="HATPase_C_sf"/>
</dbReference>
<dbReference type="InterPro" id="IPR035965">
    <property type="entry name" value="PAS-like_dom_sf"/>
</dbReference>
<dbReference type="InterPro" id="IPR052016">
    <property type="entry name" value="Bact_Sigma-Reg"/>
</dbReference>
<feature type="domain" description="GAF" evidence="3">
    <location>
        <begin position="268"/>
        <end position="433"/>
    </location>
</feature>
<feature type="compositionally biased region" description="Basic and acidic residues" evidence="2">
    <location>
        <begin position="47"/>
        <end position="69"/>
    </location>
</feature>
<dbReference type="InterPro" id="IPR001932">
    <property type="entry name" value="PPM-type_phosphatase-like_dom"/>
</dbReference>
<dbReference type="Pfam" id="PF01590">
    <property type="entry name" value="GAF"/>
    <property type="match status" value="1"/>
</dbReference>
<evidence type="ECO:0000259" key="4">
    <source>
        <dbReference type="SMART" id="SM00331"/>
    </source>
</evidence>
<dbReference type="SUPFAM" id="SSF55874">
    <property type="entry name" value="ATPase domain of HSP90 chaperone/DNA topoisomerase II/histidine kinase"/>
    <property type="match status" value="1"/>
</dbReference>
<dbReference type="SMART" id="SM00331">
    <property type="entry name" value="PP2C_SIG"/>
    <property type="match status" value="1"/>
</dbReference>
<dbReference type="Gene3D" id="3.60.40.10">
    <property type="entry name" value="PPM-type phosphatase domain"/>
    <property type="match status" value="1"/>
</dbReference>
<evidence type="ECO:0000313" key="5">
    <source>
        <dbReference type="EMBL" id="WTY97641.1"/>
    </source>
</evidence>
<dbReference type="InterPro" id="IPR036457">
    <property type="entry name" value="PPM-type-like_dom_sf"/>
</dbReference>
<dbReference type="EMBL" id="CP109535">
    <property type="protein sequence ID" value="WTY97641.1"/>
    <property type="molecule type" value="Genomic_DNA"/>
</dbReference>
<dbReference type="Pfam" id="PF08448">
    <property type="entry name" value="PAS_4"/>
    <property type="match status" value="1"/>
</dbReference>
<sequence length="830" mass="87319">MADAPLMVVDGAGLVTGWSRAAEERFGPATADALGMHLMDVLARDTRRAVGDEGETGDARGGGDGRGDGDGGGNDGKSAGDTGAGDTGAGAGLRLEPLAGARWAVREGDAGAGDGADPVGKALLDVMFTQDRVRVLVLDPELRLLRISDSSAGPGTDETERLRGRPFREVCAFEDPERVESYVREVLRTGVPGVERSFRARPGDVPGGRRTLSLTAFRLQERYGARQGAHGPVLGVSVAVEDVTERVRRRVRSQAFAAVRNSVGRTLDIEATCRDVVESLVPLYADVGVVEVVDAVLRGEPPQPAPLGRDVPLRRAAYGGGSRSAHPVGDVRAVPPGTPFQRGLSDLRARVVPVEDAPWADADPARARSIKETGAHSLLLVPVALRGAVLGLVSLYRCGDSEPFTEGDMRVAAAVGSRAALAIDNARRYVREYTIASALQRRLLPQRPAPQPAVETNHLLLPGGSAGNWFDTIALPGARTALVVGEVAEEGIHGATTMGQLRTVVHALAALDLEPDELLARLYDTAARLAQERAELPKSDPLHREPLTATCAYAVYDPFARTCTVASAGHPAPLLVGPDGDAAVTSVPQGPPLGAVARGPVAAASFPVRDGSLLALHSSALRSHAEIPEGVLRQVFARPERPLRELCDAVAYALPDSAELRGAALLLARIHAMPEDRYAAWELPYDRSAPSTARRLTAGTLAGWHVDGETGEATELIVSELVTNAVRYGSPPVELRLIRDRGLTCEIRDGSTTAPYMKYAGAVDEGGRGLFIISQLASLWGTRYAPDGKTVWSEQAMPEEGAQKTQGVQGTQGAQGAQGTQGGVQGVEGA</sequence>